<accession>A0AAP0FWR3</accession>
<dbReference type="Proteomes" id="UP001418222">
    <property type="component" value="Unassembled WGS sequence"/>
</dbReference>
<dbReference type="PANTHER" id="PTHR48050">
    <property type="entry name" value="STEROL 3-BETA-GLUCOSYLTRANSFERASE"/>
    <property type="match status" value="1"/>
</dbReference>
<dbReference type="InterPro" id="IPR050426">
    <property type="entry name" value="Glycosyltransferase_28"/>
</dbReference>
<proteinExistence type="predicted"/>
<evidence type="ECO:0000313" key="3">
    <source>
        <dbReference type="Proteomes" id="UP001418222"/>
    </source>
</evidence>
<organism evidence="2 3">
    <name type="scientific">Platanthera zijinensis</name>
    <dbReference type="NCBI Taxonomy" id="2320716"/>
    <lineage>
        <taxon>Eukaryota</taxon>
        <taxon>Viridiplantae</taxon>
        <taxon>Streptophyta</taxon>
        <taxon>Embryophyta</taxon>
        <taxon>Tracheophyta</taxon>
        <taxon>Spermatophyta</taxon>
        <taxon>Magnoliopsida</taxon>
        <taxon>Liliopsida</taxon>
        <taxon>Asparagales</taxon>
        <taxon>Orchidaceae</taxon>
        <taxon>Orchidoideae</taxon>
        <taxon>Orchideae</taxon>
        <taxon>Orchidinae</taxon>
        <taxon>Platanthera</taxon>
    </lineage>
</organism>
<dbReference type="AlphaFoldDB" id="A0AAP0FWR3"/>
<comment type="caution">
    <text evidence="2">The sequence shown here is derived from an EMBL/GenBank/DDBJ whole genome shotgun (WGS) entry which is preliminary data.</text>
</comment>
<reference evidence="2 3" key="1">
    <citation type="journal article" date="2022" name="Nat. Plants">
        <title>Genomes of leafy and leafless Platanthera orchids illuminate the evolution of mycoheterotrophy.</title>
        <authorList>
            <person name="Li M.H."/>
            <person name="Liu K.W."/>
            <person name="Li Z."/>
            <person name="Lu H.C."/>
            <person name="Ye Q.L."/>
            <person name="Zhang D."/>
            <person name="Wang J.Y."/>
            <person name="Li Y.F."/>
            <person name="Zhong Z.M."/>
            <person name="Liu X."/>
            <person name="Yu X."/>
            <person name="Liu D.K."/>
            <person name="Tu X.D."/>
            <person name="Liu B."/>
            <person name="Hao Y."/>
            <person name="Liao X.Y."/>
            <person name="Jiang Y.T."/>
            <person name="Sun W.H."/>
            <person name="Chen J."/>
            <person name="Chen Y.Q."/>
            <person name="Ai Y."/>
            <person name="Zhai J.W."/>
            <person name="Wu S.S."/>
            <person name="Zhou Z."/>
            <person name="Hsiao Y.Y."/>
            <person name="Wu W.L."/>
            <person name="Chen Y.Y."/>
            <person name="Lin Y.F."/>
            <person name="Hsu J.L."/>
            <person name="Li C.Y."/>
            <person name="Wang Z.W."/>
            <person name="Zhao X."/>
            <person name="Zhong W.Y."/>
            <person name="Ma X.K."/>
            <person name="Ma L."/>
            <person name="Huang J."/>
            <person name="Chen G.Z."/>
            <person name="Huang M.Z."/>
            <person name="Huang L."/>
            <person name="Peng D.H."/>
            <person name="Luo Y.B."/>
            <person name="Zou S.Q."/>
            <person name="Chen S.P."/>
            <person name="Lan S."/>
            <person name="Tsai W.C."/>
            <person name="Van de Peer Y."/>
            <person name="Liu Z.J."/>
        </authorList>
    </citation>
    <scope>NUCLEOTIDE SEQUENCE [LARGE SCALE GENOMIC DNA]</scope>
    <source>
        <strain evidence="2">Lor287</strain>
    </source>
</reference>
<gene>
    <name evidence="2" type="primary">UGT80B1</name>
    <name evidence="2" type="ORF">KSP39_PZI020531</name>
</gene>
<keyword evidence="1" id="KW-0472">Membrane</keyword>
<keyword evidence="3" id="KW-1185">Reference proteome</keyword>
<name>A0AAP0FWR3_9ASPA</name>
<dbReference type="SUPFAM" id="SSF53756">
    <property type="entry name" value="UDP-Glycosyltransferase/glycogen phosphorylase"/>
    <property type="match status" value="1"/>
</dbReference>
<sequence length="123" mass="14057">MARVPQSAAYRLSYLFVDLIVWWGIRGYINDFRKRKLKLAPIAYFSTYHGSISHLPTGYLWSPHLVPKPSDWGPIVDVVGFCFLNLGTKYQPSKEFAQWLLQGSKPIYIGFGSMVRSLLNAQC</sequence>
<keyword evidence="1" id="KW-1133">Transmembrane helix</keyword>
<keyword evidence="1" id="KW-0812">Transmembrane</keyword>
<protein>
    <submittedName>
        <fullName evidence="2">Sterol 3-beta-glucosyltransferase UGT80B1</fullName>
    </submittedName>
</protein>
<evidence type="ECO:0000256" key="1">
    <source>
        <dbReference type="SAM" id="Phobius"/>
    </source>
</evidence>
<feature type="transmembrane region" description="Helical" evidence="1">
    <location>
        <begin position="12"/>
        <end position="29"/>
    </location>
</feature>
<dbReference type="Gene3D" id="3.40.50.2000">
    <property type="entry name" value="Glycogen Phosphorylase B"/>
    <property type="match status" value="1"/>
</dbReference>
<evidence type="ECO:0000313" key="2">
    <source>
        <dbReference type="EMBL" id="KAK8921261.1"/>
    </source>
</evidence>
<dbReference type="EMBL" id="JBBWWQ010000018">
    <property type="protein sequence ID" value="KAK8921261.1"/>
    <property type="molecule type" value="Genomic_DNA"/>
</dbReference>
<dbReference type="PANTHER" id="PTHR48050:SF16">
    <property type="entry name" value="STEROL 3-BETA-GLUCOSYLTRANSFERASE UGT80B1"/>
    <property type="match status" value="1"/>
</dbReference>